<protein>
    <submittedName>
        <fullName evidence="1">Uncharacterized protein</fullName>
    </submittedName>
</protein>
<reference evidence="1" key="1">
    <citation type="submission" date="2020-05" db="EMBL/GenBank/DDBJ databases">
        <authorList>
            <person name="Chiriac C."/>
            <person name="Salcher M."/>
            <person name="Ghai R."/>
            <person name="Kavagutti S V."/>
        </authorList>
    </citation>
    <scope>NUCLEOTIDE SEQUENCE</scope>
</reference>
<name>A0A6J5T8D7_9CAUD</name>
<evidence type="ECO:0000313" key="1">
    <source>
        <dbReference type="EMBL" id="CAB4240940.1"/>
    </source>
</evidence>
<dbReference type="EMBL" id="LR797819">
    <property type="protein sequence ID" value="CAB4240940.1"/>
    <property type="molecule type" value="Genomic_DNA"/>
</dbReference>
<proteinExistence type="predicted"/>
<gene>
    <name evidence="1" type="ORF">UFOVP56_37</name>
</gene>
<accession>A0A6J5T8D7</accession>
<sequence length="58" mass="6620">MTERWITTGYTGSLDKNREWSATESGYEPGDAIGYGPTEQDAINELIWIKQEDARRLV</sequence>
<organism evidence="1">
    <name type="scientific">uncultured Caudovirales phage</name>
    <dbReference type="NCBI Taxonomy" id="2100421"/>
    <lineage>
        <taxon>Viruses</taxon>
        <taxon>Duplodnaviria</taxon>
        <taxon>Heunggongvirae</taxon>
        <taxon>Uroviricota</taxon>
        <taxon>Caudoviricetes</taxon>
        <taxon>Peduoviridae</taxon>
        <taxon>Maltschvirus</taxon>
        <taxon>Maltschvirus maltsch</taxon>
    </lineage>
</organism>